<dbReference type="Gene3D" id="3.10.50.10">
    <property type="match status" value="1"/>
</dbReference>
<keyword evidence="3" id="KW-0624">Polysaccharide degradation</keyword>
<comment type="caution">
    <text evidence="6">The sequence shown here is derived from an EMBL/GenBank/DDBJ whole genome shotgun (WGS) entry which is preliminary data.</text>
</comment>
<dbReference type="Proteomes" id="UP001500751">
    <property type="component" value="Unassembled WGS sequence"/>
</dbReference>
<proteinExistence type="predicted"/>
<evidence type="ECO:0000313" key="7">
    <source>
        <dbReference type="Proteomes" id="UP001500751"/>
    </source>
</evidence>
<organism evidence="6 7">
    <name type="scientific">Catenulispora yoronensis</name>
    <dbReference type="NCBI Taxonomy" id="450799"/>
    <lineage>
        <taxon>Bacteria</taxon>
        <taxon>Bacillati</taxon>
        <taxon>Actinomycetota</taxon>
        <taxon>Actinomycetes</taxon>
        <taxon>Catenulisporales</taxon>
        <taxon>Catenulisporaceae</taxon>
        <taxon>Catenulispora</taxon>
    </lineage>
</organism>
<comment type="catalytic activity">
    <reaction evidence="1">
        <text>Random endo-hydrolysis of N-acetyl-beta-D-glucosaminide (1-&gt;4)-beta-linkages in chitin and chitodextrins.</text>
        <dbReference type="EC" id="3.2.1.14"/>
    </reaction>
</comment>
<keyword evidence="7" id="KW-1185">Reference proteome</keyword>
<dbReference type="SMART" id="SM00636">
    <property type="entry name" value="Glyco_18"/>
    <property type="match status" value="1"/>
</dbReference>
<reference evidence="7" key="1">
    <citation type="journal article" date="2019" name="Int. J. Syst. Evol. Microbiol.">
        <title>The Global Catalogue of Microorganisms (GCM) 10K type strain sequencing project: providing services to taxonomists for standard genome sequencing and annotation.</title>
        <authorList>
            <consortium name="The Broad Institute Genomics Platform"/>
            <consortium name="The Broad Institute Genome Sequencing Center for Infectious Disease"/>
            <person name="Wu L."/>
            <person name="Ma J."/>
        </authorList>
    </citation>
    <scope>NUCLEOTIDE SEQUENCE [LARGE SCALE GENOMIC DNA]</scope>
    <source>
        <strain evidence="7">JCM 16014</strain>
    </source>
</reference>
<sequence length="444" mass="47621">MRATEKSALSARRRRVAAAIAASALTLAALPGAAHASSGNGGGHGHDGSGKQLVGYFTQWGIYSGFFEKNLISSGEISHLTELDYAFSNIAPDGTCASGDAWADYQRPFAANESVDGTADTWGQPLAGNFQQLKELKAKYPHLKIVMSIGGWSWSGQFSGLAATAAGRQKFVASCIDQYINGNIPGQPAGAAAGIFDGFAVDWEFPGEPGNNNPYSPQDTPNYTALMREFRNQLDTVSKSTRHRYLLLANTSANPAYADKLQLPQLARVVDWFNVMTFDYHGSWEPAGPTDFASALRQDPRDPNPPASRYTVSQAVRYFEQHGIDSEQISLSMPYYAHTWTGVTPGPNGDGLFQPATAGGGTPNYAAVVAAPGTTYFDTRAGEPYKYDAASGTFYTYDDPRSLTLKGRYICDNDLAGTMVWSLDGDTTDGQLTAALGNSLDCDD</sequence>
<dbReference type="CDD" id="cd06548">
    <property type="entry name" value="GH18_chitinase"/>
    <property type="match status" value="1"/>
</dbReference>
<evidence type="ECO:0000256" key="4">
    <source>
        <dbReference type="SAM" id="SignalP"/>
    </source>
</evidence>
<gene>
    <name evidence="6" type="ORF">GCM10009839_49930</name>
</gene>
<name>A0ABP5G7F2_9ACTN</name>
<dbReference type="InterPro" id="IPR017853">
    <property type="entry name" value="GH"/>
</dbReference>
<dbReference type="PANTHER" id="PTHR11177:SF317">
    <property type="entry name" value="CHITINASE 12-RELATED"/>
    <property type="match status" value="1"/>
</dbReference>
<dbReference type="EMBL" id="BAAAQN010000031">
    <property type="protein sequence ID" value="GAA2041484.1"/>
    <property type="molecule type" value="Genomic_DNA"/>
</dbReference>
<accession>A0ABP5G7F2</accession>
<dbReference type="EC" id="3.2.1.14" evidence="2"/>
<dbReference type="SUPFAM" id="SSF54556">
    <property type="entry name" value="Chitinase insertion domain"/>
    <property type="match status" value="1"/>
</dbReference>
<feature type="signal peptide" evidence="4">
    <location>
        <begin position="1"/>
        <end position="36"/>
    </location>
</feature>
<dbReference type="Pfam" id="PF00704">
    <property type="entry name" value="Glyco_hydro_18"/>
    <property type="match status" value="1"/>
</dbReference>
<evidence type="ECO:0000256" key="3">
    <source>
        <dbReference type="ARBA" id="ARBA00023024"/>
    </source>
</evidence>
<dbReference type="InterPro" id="IPR011583">
    <property type="entry name" value="Chitinase_II/V-like_cat"/>
</dbReference>
<keyword evidence="3" id="KW-0146">Chitin degradation</keyword>
<evidence type="ECO:0000313" key="6">
    <source>
        <dbReference type="EMBL" id="GAA2041484.1"/>
    </source>
</evidence>
<keyword evidence="3" id="KW-0119">Carbohydrate metabolism</keyword>
<dbReference type="Gene3D" id="3.20.20.80">
    <property type="entry name" value="Glycosidases"/>
    <property type="match status" value="1"/>
</dbReference>
<dbReference type="InterPro" id="IPR001223">
    <property type="entry name" value="Glyco_hydro18_cat"/>
</dbReference>
<dbReference type="RefSeq" id="WP_344668076.1">
    <property type="nucleotide sequence ID" value="NZ_BAAAQN010000031.1"/>
</dbReference>
<dbReference type="SUPFAM" id="SSF51445">
    <property type="entry name" value="(Trans)glycosidases"/>
    <property type="match status" value="1"/>
</dbReference>
<evidence type="ECO:0000256" key="2">
    <source>
        <dbReference type="ARBA" id="ARBA00012729"/>
    </source>
</evidence>
<feature type="domain" description="GH18" evidence="5">
    <location>
        <begin position="51"/>
        <end position="443"/>
    </location>
</feature>
<protein>
    <recommendedName>
        <fullName evidence="2">chitinase</fullName>
        <ecNumber evidence="2">3.2.1.14</ecNumber>
    </recommendedName>
</protein>
<keyword evidence="4" id="KW-0732">Signal</keyword>
<dbReference type="PROSITE" id="PS51910">
    <property type="entry name" value="GH18_2"/>
    <property type="match status" value="1"/>
</dbReference>
<dbReference type="InterPro" id="IPR050314">
    <property type="entry name" value="Glycosyl_Hydrlase_18"/>
</dbReference>
<dbReference type="PANTHER" id="PTHR11177">
    <property type="entry name" value="CHITINASE"/>
    <property type="match status" value="1"/>
</dbReference>
<evidence type="ECO:0000256" key="1">
    <source>
        <dbReference type="ARBA" id="ARBA00000822"/>
    </source>
</evidence>
<dbReference type="InterPro" id="IPR029070">
    <property type="entry name" value="Chitinase_insertion_sf"/>
</dbReference>
<feature type="chain" id="PRO_5047047921" description="chitinase" evidence="4">
    <location>
        <begin position="37"/>
        <end position="444"/>
    </location>
</feature>
<evidence type="ECO:0000259" key="5">
    <source>
        <dbReference type="PROSITE" id="PS51910"/>
    </source>
</evidence>